<dbReference type="Pfam" id="PF01590">
    <property type="entry name" value="GAF"/>
    <property type="match status" value="1"/>
</dbReference>
<protein>
    <recommendedName>
        <fullName evidence="2">histidine kinase</fullName>
        <ecNumber evidence="2">2.7.13.3</ecNumber>
    </recommendedName>
</protein>
<dbReference type="SUPFAM" id="SSF55785">
    <property type="entry name" value="PYP-like sensor domain (PAS domain)"/>
    <property type="match status" value="1"/>
</dbReference>
<dbReference type="GO" id="GO:0005524">
    <property type="term" value="F:ATP binding"/>
    <property type="evidence" value="ECO:0007669"/>
    <property type="project" value="InterPro"/>
</dbReference>
<dbReference type="Pfam" id="PF00069">
    <property type="entry name" value="Pkinase"/>
    <property type="match status" value="1"/>
</dbReference>
<dbReference type="Pfam" id="PF13191">
    <property type="entry name" value="AAA_16"/>
    <property type="match status" value="1"/>
</dbReference>
<dbReference type="InterPro" id="IPR000700">
    <property type="entry name" value="PAS-assoc_C"/>
</dbReference>
<dbReference type="SUPFAM" id="SSF55874">
    <property type="entry name" value="ATPase domain of HSP90 chaperone/DNA topoisomerase II/histidine kinase"/>
    <property type="match status" value="1"/>
</dbReference>
<keyword evidence="12" id="KW-1185">Reference proteome</keyword>
<feature type="region of interest" description="Disordered" evidence="6">
    <location>
        <begin position="1863"/>
        <end position="1892"/>
    </location>
</feature>
<dbReference type="Proteomes" id="UP000681340">
    <property type="component" value="Unassembled WGS sequence"/>
</dbReference>
<dbReference type="SUPFAM" id="SSF52540">
    <property type="entry name" value="P-loop containing nucleoside triphosphate hydrolases"/>
    <property type="match status" value="1"/>
</dbReference>
<dbReference type="SMART" id="SM00387">
    <property type="entry name" value="HATPase_c"/>
    <property type="match status" value="1"/>
</dbReference>
<dbReference type="Gene3D" id="3.40.50.300">
    <property type="entry name" value="P-loop containing nucleotide triphosphate hydrolases"/>
    <property type="match status" value="1"/>
</dbReference>
<dbReference type="EMBL" id="BOQL01000099">
    <property type="protein sequence ID" value="GIM80510.1"/>
    <property type="molecule type" value="Genomic_DNA"/>
</dbReference>
<evidence type="ECO:0000313" key="12">
    <source>
        <dbReference type="Proteomes" id="UP000681340"/>
    </source>
</evidence>
<dbReference type="InterPro" id="IPR003661">
    <property type="entry name" value="HisK_dim/P_dom"/>
</dbReference>
<dbReference type="InterPro" id="IPR029016">
    <property type="entry name" value="GAF-like_dom_sf"/>
</dbReference>
<feature type="domain" description="Histidine kinase" evidence="8">
    <location>
        <begin position="1612"/>
        <end position="1867"/>
    </location>
</feature>
<feature type="domain" description="PAS" evidence="9">
    <location>
        <begin position="1477"/>
        <end position="1534"/>
    </location>
</feature>
<accession>A0A919SY62</accession>
<dbReference type="InterPro" id="IPR013656">
    <property type="entry name" value="PAS_4"/>
</dbReference>
<dbReference type="SMART" id="SM00065">
    <property type="entry name" value="GAF"/>
    <property type="match status" value="1"/>
</dbReference>
<dbReference type="Gene3D" id="1.10.287.130">
    <property type="match status" value="1"/>
</dbReference>
<dbReference type="NCBIfam" id="TIGR00229">
    <property type="entry name" value="sensory_box"/>
    <property type="match status" value="1"/>
</dbReference>
<gene>
    <name evidence="11" type="ORF">Aau02nite_90910</name>
</gene>
<dbReference type="Gene3D" id="3.30.450.40">
    <property type="match status" value="1"/>
</dbReference>
<dbReference type="InterPro" id="IPR011009">
    <property type="entry name" value="Kinase-like_dom_sf"/>
</dbReference>
<dbReference type="Gene3D" id="1.10.510.10">
    <property type="entry name" value="Transferase(Phosphotransferase) domain 1"/>
    <property type="match status" value="1"/>
</dbReference>
<dbReference type="SUPFAM" id="SSF55781">
    <property type="entry name" value="GAF domain-like"/>
    <property type="match status" value="1"/>
</dbReference>
<evidence type="ECO:0000256" key="1">
    <source>
        <dbReference type="ARBA" id="ARBA00000085"/>
    </source>
</evidence>
<evidence type="ECO:0000256" key="3">
    <source>
        <dbReference type="ARBA" id="ARBA00022553"/>
    </source>
</evidence>
<evidence type="ECO:0000256" key="4">
    <source>
        <dbReference type="ARBA" id="ARBA00022777"/>
    </source>
</evidence>
<reference evidence="11" key="1">
    <citation type="submission" date="2021-03" db="EMBL/GenBank/DDBJ databases">
        <title>Whole genome shotgun sequence of Actinoplanes auranticolor NBRC 12245.</title>
        <authorList>
            <person name="Komaki H."/>
            <person name="Tamura T."/>
        </authorList>
    </citation>
    <scope>NUCLEOTIDE SEQUENCE</scope>
    <source>
        <strain evidence="11">NBRC 12245</strain>
    </source>
</reference>
<dbReference type="PROSITE" id="PS50112">
    <property type="entry name" value="PAS"/>
    <property type="match status" value="1"/>
</dbReference>
<keyword evidence="5" id="KW-0902">Two-component regulatory system</keyword>
<dbReference type="CDD" id="cd14014">
    <property type="entry name" value="STKc_PknB_like"/>
    <property type="match status" value="1"/>
</dbReference>
<dbReference type="GO" id="GO:0004674">
    <property type="term" value="F:protein serine/threonine kinase activity"/>
    <property type="evidence" value="ECO:0007669"/>
    <property type="project" value="UniProtKB-KW"/>
</dbReference>
<dbReference type="Pfam" id="PF08448">
    <property type="entry name" value="PAS_4"/>
    <property type="match status" value="1"/>
</dbReference>
<comment type="catalytic activity">
    <reaction evidence="1">
        <text>ATP + protein L-histidine = ADP + protein N-phospho-L-histidine.</text>
        <dbReference type="EC" id="2.7.13.3"/>
    </reaction>
</comment>
<evidence type="ECO:0000256" key="5">
    <source>
        <dbReference type="ARBA" id="ARBA00023012"/>
    </source>
</evidence>
<organism evidence="11 12">
    <name type="scientific">Actinoplanes auranticolor</name>
    <dbReference type="NCBI Taxonomy" id="47988"/>
    <lineage>
        <taxon>Bacteria</taxon>
        <taxon>Bacillati</taxon>
        <taxon>Actinomycetota</taxon>
        <taxon>Actinomycetes</taxon>
        <taxon>Micromonosporales</taxon>
        <taxon>Micromonosporaceae</taxon>
        <taxon>Actinoplanes</taxon>
    </lineage>
</organism>
<dbReference type="SMART" id="SM00220">
    <property type="entry name" value="S_TKc"/>
    <property type="match status" value="1"/>
</dbReference>
<dbReference type="Pfam" id="PF02518">
    <property type="entry name" value="HATPase_c"/>
    <property type="match status" value="1"/>
</dbReference>
<feature type="domain" description="PAC" evidence="10">
    <location>
        <begin position="1548"/>
        <end position="1599"/>
    </location>
</feature>
<sequence>MTDAEGAERDAGAVRPGGTVLYESERARVIRSPAAGGEPGGVIWKEPLGPGAAERLRREVAILSRLAGVPGVAQLAKAAPGATGFALIDVGGVSLADLRGLSRAGHGVRTRTEVLDLVSFALSLVQVLAGVHRAGVLHLDVNPANILVAGPGQQPFLIDWDLASTAPEQVLGFVHETTLAGTPAYLAPEQTGRTGRGVDHRTDLYAVGATLYELAVGAPPFGEQSADMLALIHDHLARIPTAPSEANEAVPTILSDIILRLLEKEPDRRYQSASGLVHDLARLRAALLAADPIQDVRFVLGEHDFPMRICAPSRLVGREAELDALRRAFDLAMTGQERVLLITGGPGVGKTVLAGELRPIVAAADGWYVQGKFDQYRQDVSTDAVAQVMRALGRLLLAEPEAQVSAVRARIARTVGADAGLVAAVCPEYAILLDVVPAQLDVGDTRRLAVRLRQAALGVLRAVVSPERPIVMVIDNLQWAGAYPIEFLDAVLTAEDLPGLLLVGAYRDCEVDGSPFSAMQARWARLDVAPARLNLVNLPPAHLGTLLAGMLRMPDEGAADLADAINVHTAGNPYDTVELVNALRREGILRADDAGWRWDAGEVRTHIGIGDIAHLLAERIGHLPAGTAQLLEVLACLGGEVEVALFAVATGLDVADAVESLMPALEDGLLVMVHDAAQAVRFRHERVQQAAIARLGAQPRSLLHVELARRLAAHAHLQEAAAEQYLAGVADVTDAAEQYRVAQLFQAAAAQSRLINQPQAERFQAAALTLLRTGPTDPSGAANELVTRLLIDRHASLVNLVRLEEADQLYEEIKRRVPDPVDSAVTAALQMTSLTRRARPHEAVTLGIDLLTELDFPPPAPDSIAAELERGMDVLYRWVAEGPSPDELDRSESGDPRAVAAARLIARIVPAAFYFQHPLLPWLMFTAHRLWAEHGPSRELVPCLGAISVLGISIRQDYALGYRVCRRVLSVSEAHAYEPETAQLRDTLATFGTPWFEPLEEVARLSRTARECLLRYGELQFASFAYINTLWAMLDCAPTLDDCVVENRAAMALWARSGDESLTAGGRSYQQFLRCLRGETDAPGSFDDSEFDELAYLAETSENSAAVCKLHYLRALAAAVFGDVAGLTSYSASAIRLVHHRPGLYSSAMIYLLHGLAVAAAATAAPPSERPALLAEFDADRSWLAARAGTAPENFAHLVSWLDAERAWAQDDFRSAVRHFDAAMSRSGSRRPGHAAMITERAARFHLAHGLDQVGRILLAETRDRYDRWGADAKVVALHREFPSLRSSHGRAGNRLRGSAHSTMASSDTIDLLAVVRASQALSSETNLDTLRIRVVEVLTALTGATSVRLLLWNEDARDWFLPASDGQNGRDPEAALRAGEAGAAGMICLSAFRYAERTREPLVVPDATCDDRFSRDPHLKGMSSCSLLVMPIISRGTLRAMLLMENTLSPGVFSSYRLDAVVLIAGQLAVSLDNALAERFRSLVQRSSGLTLVCDREGILTYASSASADILGAQDVSLVGRPVVELVDPQDRDGFTAWIGDGGPDSQLLECRVTRTDSGPRWVEISRTDLTADPAVAGLVLHLRDVSERRHLESELRHAQKLESVGQLAAGVAHEINTPIQFISNNLLFIAESIDGITALLEEYRQAIADPIGPDRLEARRQAFAKREADLDLEFLREELPLAAGQALEGTERVSKIVRAMKAFAHPGGDQKSLADVNEAIRTTLTIANSEIKLVADVVLDLDDLPPVWCNVGDINQAVLNLVVNAAHAIGEAGATGRGRGTLTVRTRAEEGVIVIEVEDTGNGIPPEIADRVFEHFFTTKPVGVGTGQGLALAYTLIHDRHAGTITFTSEPGIGTTFTIRLPQPAGSNQPSSAQTSRPLLAGPHPSTRSG</sequence>
<evidence type="ECO:0000313" key="11">
    <source>
        <dbReference type="EMBL" id="GIM80510.1"/>
    </source>
</evidence>
<feature type="domain" description="Protein kinase" evidence="7">
    <location>
        <begin position="1"/>
        <end position="281"/>
    </location>
</feature>
<comment type="caution">
    <text evidence="11">The sequence shown here is derived from an EMBL/GenBank/DDBJ whole genome shotgun (WGS) entry which is preliminary data.</text>
</comment>
<dbReference type="CDD" id="cd00082">
    <property type="entry name" value="HisKA"/>
    <property type="match status" value="1"/>
</dbReference>
<name>A0A919SY62_9ACTN</name>
<dbReference type="PROSITE" id="PS50113">
    <property type="entry name" value="PAC"/>
    <property type="match status" value="1"/>
</dbReference>
<dbReference type="InterPro" id="IPR035965">
    <property type="entry name" value="PAS-like_dom_sf"/>
</dbReference>
<evidence type="ECO:0000259" key="10">
    <source>
        <dbReference type="PROSITE" id="PS50113"/>
    </source>
</evidence>
<evidence type="ECO:0000256" key="6">
    <source>
        <dbReference type="SAM" id="MobiDB-lite"/>
    </source>
</evidence>
<dbReference type="Gene3D" id="3.30.450.20">
    <property type="entry name" value="PAS domain"/>
    <property type="match status" value="1"/>
</dbReference>
<dbReference type="PRINTS" id="PR00344">
    <property type="entry name" value="BCTRLSENSOR"/>
</dbReference>
<dbReference type="InterPro" id="IPR000014">
    <property type="entry name" value="PAS"/>
</dbReference>
<dbReference type="PROSITE" id="PS50109">
    <property type="entry name" value="HIS_KIN"/>
    <property type="match status" value="1"/>
</dbReference>
<dbReference type="InterPro" id="IPR005467">
    <property type="entry name" value="His_kinase_dom"/>
</dbReference>
<dbReference type="InterPro" id="IPR027417">
    <property type="entry name" value="P-loop_NTPase"/>
</dbReference>
<evidence type="ECO:0000259" key="9">
    <source>
        <dbReference type="PROSITE" id="PS50112"/>
    </source>
</evidence>
<dbReference type="PANTHER" id="PTHR43642">
    <property type="entry name" value="HYBRID SIGNAL TRANSDUCTION HISTIDINE KINASE G"/>
    <property type="match status" value="1"/>
</dbReference>
<dbReference type="InterPro" id="IPR041664">
    <property type="entry name" value="AAA_16"/>
</dbReference>
<dbReference type="EC" id="2.7.13.3" evidence="2"/>
<dbReference type="PROSITE" id="PS50011">
    <property type="entry name" value="PROTEIN_KINASE_DOM"/>
    <property type="match status" value="1"/>
</dbReference>
<dbReference type="InterPro" id="IPR003018">
    <property type="entry name" value="GAF"/>
</dbReference>
<evidence type="ECO:0000256" key="2">
    <source>
        <dbReference type="ARBA" id="ARBA00012438"/>
    </source>
</evidence>
<keyword evidence="3" id="KW-0597">Phosphoprotein</keyword>
<dbReference type="SUPFAM" id="SSF56112">
    <property type="entry name" value="Protein kinase-like (PK-like)"/>
    <property type="match status" value="1"/>
</dbReference>
<proteinExistence type="predicted"/>
<dbReference type="InterPro" id="IPR000719">
    <property type="entry name" value="Prot_kinase_dom"/>
</dbReference>
<dbReference type="InterPro" id="IPR004358">
    <property type="entry name" value="Sig_transdc_His_kin-like_C"/>
</dbReference>
<dbReference type="PANTHER" id="PTHR43642:SF1">
    <property type="entry name" value="HYBRID SIGNAL TRANSDUCTION HISTIDINE KINASE G"/>
    <property type="match status" value="1"/>
</dbReference>
<dbReference type="InterPro" id="IPR003594">
    <property type="entry name" value="HATPase_dom"/>
</dbReference>
<dbReference type="SMART" id="SM00091">
    <property type="entry name" value="PAS"/>
    <property type="match status" value="1"/>
</dbReference>
<dbReference type="GO" id="GO:0000155">
    <property type="term" value="F:phosphorelay sensor kinase activity"/>
    <property type="evidence" value="ECO:0007669"/>
    <property type="project" value="InterPro"/>
</dbReference>
<dbReference type="InterPro" id="IPR053159">
    <property type="entry name" value="Hybrid_Histidine_Kinase"/>
</dbReference>
<evidence type="ECO:0000259" key="7">
    <source>
        <dbReference type="PROSITE" id="PS50011"/>
    </source>
</evidence>
<dbReference type="CDD" id="cd00130">
    <property type="entry name" value="PAS"/>
    <property type="match status" value="1"/>
</dbReference>
<keyword evidence="4 11" id="KW-0418">Kinase</keyword>
<keyword evidence="4 11" id="KW-0808">Transferase</keyword>
<dbReference type="InterPro" id="IPR036890">
    <property type="entry name" value="HATPase_C_sf"/>
</dbReference>
<dbReference type="Gene3D" id="3.30.565.10">
    <property type="entry name" value="Histidine kinase-like ATPase, C-terminal domain"/>
    <property type="match status" value="1"/>
</dbReference>
<keyword evidence="11" id="KW-0723">Serine/threonine-protein kinase</keyword>
<evidence type="ECO:0000259" key="8">
    <source>
        <dbReference type="PROSITE" id="PS50109"/>
    </source>
</evidence>
<feature type="compositionally biased region" description="Polar residues" evidence="6">
    <location>
        <begin position="1867"/>
        <end position="1879"/>
    </location>
</feature>